<sequence length="146" mass="16704">MLAGIIEKPSRTQQSKGPRKTKYKCFYSTGFVMGDVSLVTVTSNVNVKQRAVPHEFFGTHCSDSLLRLCTEEFAVLAKDEFKLLIHRKNEFWPWIRTNISKLSEIVKLLLLFCTAFEAASALMNWRNLGKDLAKVWQLIVKRSVHG</sequence>
<evidence type="ECO:0000313" key="2">
    <source>
        <dbReference type="Proteomes" id="UP001054945"/>
    </source>
</evidence>
<protein>
    <submittedName>
        <fullName evidence="1">Uncharacterized protein</fullName>
    </submittedName>
</protein>
<proteinExistence type="predicted"/>
<name>A0AAV4NBJ3_CAEEX</name>
<gene>
    <name evidence="1" type="ORF">CEXT_513891</name>
</gene>
<evidence type="ECO:0000313" key="1">
    <source>
        <dbReference type="EMBL" id="GIX81690.1"/>
    </source>
</evidence>
<organism evidence="1 2">
    <name type="scientific">Caerostris extrusa</name>
    <name type="common">Bark spider</name>
    <name type="synonym">Caerostris bankana</name>
    <dbReference type="NCBI Taxonomy" id="172846"/>
    <lineage>
        <taxon>Eukaryota</taxon>
        <taxon>Metazoa</taxon>
        <taxon>Ecdysozoa</taxon>
        <taxon>Arthropoda</taxon>
        <taxon>Chelicerata</taxon>
        <taxon>Arachnida</taxon>
        <taxon>Araneae</taxon>
        <taxon>Araneomorphae</taxon>
        <taxon>Entelegynae</taxon>
        <taxon>Araneoidea</taxon>
        <taxon>Araneidae</taxon>
        <taxon>Caerostris</taxon>
    </lineage>
</organism>
<dbReference type="AlphaFoldDB" id="A0AAV4NBJ3"/>
<comment type="caution">
    <text evidence="1">The sequence shown here is derived from an EMBL/GenBank/DDBJ whole genome shotgun (WGS) entry which is preliminary data.</text>
</comment>
<accession>A0AAV4NBJ3</accession>
<dbReference type="EMBL" id="BPLR01003155">
    <property type="protein sequence ID" value="GIX81690.1"/>
    <property type="molecule type" value="Genomic_DNA"/>
</dbReference>
<keyword evidence="2" id="KW-1185">Reference proteome</keyword>
<dbReference type="Proteomes" id="UP001054945">
    <property type="component" value="Unassembled WGS sequence"/>
</dbReference>
<reference evidence="1 2" key="1">
    <citation type="submission" date="2021-06" db="EMBL/GenBank/DDBJ databases">
        <title>Caerostris extrusa draft genome.</title>
        <authorList>
            <person name="Kono N."/>
            <person name="Arakawa K."/>
        </authorList>
    </citation>
    <scope>NUCLEOTIDE SEQUENCE [LARGE SCALE GENOMIC DNA]</scope>
</reference>